<dbReference type="GO" id="GO:0046872">
    <property type="term" value="F:metal ion binding"/>
    <property type="evidence" value="ECO:0007669"/>
    <property type="project" value="UniProtKB-KW"/>
</dbReference>
<evidence type="ECO:0000256" key="2">
    <source>
        <dbReference type="PIRSR" id="PIRSR607822-1"/>
    </source>
</evidence>
<protein>
    <submittedName>
        <fullName evidence="4">LanC-like protein 3</fullName>
    </submittedName>
</protein>
<feature type="binding site" evidence="2">
    <location>
        <position position="309"/>
    </location>
    <ligand>
        <name>Zn(2+)</name>
        <dbReference type="ChEBI" id="CHEBI:29105"/>
    </ligand>
</feature>
<dbReference type="InterPro" id="IPR007822">
    <property type="entry name" value="LANC-like"/>
</dbReference>
<dbReference type="Proteomes" id="UP000095284">
    <property type="component" value="Unplaced"/>
</dbReference>
<sequence length="436" mass="48650">MWDIPSSAEFNNLQPVMKKDHMIPTVNLRSEHKRYFTNPCELDPSALAKYATDEWLEKWILELTLRLTSKPVRKDEIEEAGPYTGSGGVGFALLKAAQAIPERLAQSVQACSDLLDGQLECARNGSRSRHSRYLCGTLGLYVIQTIKDHMSGRSITQYKSLFSSLVETVCSKGYQRYGDDDILNGRAGFLLAVQMVKNETGVSMLTDEELKKVLDALLESGREYSSVHNSQTPLFYEWHSKEYLGAAHGVSGILQALLTYWHLLDEQDQKDVKATLDWFVGIQSPDGNFPSSSGYIGYPKGEDELVHWCHGAPGVIHLMITAITLFNDEKYLQSARRCADLIWHRGILKKGPGICHGVSGNGYSLLLLSRVMSDPQLLLKAKAFAVIMMDPNFESLANVPDSPFSLFEGWAGALCYLVDLRNPVRAQFPLIPTKLK</sequence>
<dbReference type="SMART" id="SM01260">
    <property type="entry name" value="LANC_like"/>
    <property type="match status" value="1"/>
</dbReference>
<dbReference type="AlphaFoldDB" id="A0A1I7SGS3"/>
<dbReference type="GO" id="GO:0005886">
    <property type="term" value="C:plasma membrane"/>
    <property type="evidence" value="ECO:0007669"/>
    <property type="project" value="TreeGrafter"/>
</dbReference>
<dbReference type="PRINTS" id="PR01950">
    <property type="entry name" value="LANCSUPER"/>
</dbReference>
<proteinExistence type="inferred from homology"/>
<dbReference type="SUPFAM" id="SSF158745">
    <property type="entry name" value="LanC-like"/>
    <property type="match status" value="1"/>
</dbReference>
<dbReference type="GO" id="GO:0031179">
    <property type="term" value="P:peptide modification"/>
    <property type="evidence" value="ECO:0007669"/>
    <property type="project" value="InterPro"/>
</dbReference>
<reference evidence="4" key="1">
    <citation type="submission" date="2016-11" db="UniProtKB">
        <authorList>
            <consortium name="WormBaseParasite"/>
        </authorList>
    </citation>
    <scope>IDENTIFICATION</scope>
</reference>
<feature type="binding site" evidence="2">
    <location>
        <position position="356"/>
    </location>
    <ligand>
        <name>Zn(2+)</name>
        <dbReference type="ChEBI" id="CHEBI:29105"/>
    </ligand>
</feature>
<dbReference type="PANTHER" id="PTHR12736">
    <property type="entry name" value="LANC-LIKE PROTEIN"/>
    <property type="match status" value="1"/>
</dbReference>
<dbReference type="Gene3D" id="1.50.10.10">
    <property type="match status" value="1"/>
</dbReference>
<dbReference type="WBParaSite" id="BXY_1223800.1">
    <property type="protein sequence ID" value="BXY_1223800.1"/>
    <property type="gene ID" value="BXY_1223800"/>
</dbReference>
<evidence type="ECO:0000256" key="1">
    <source>
        <dbReference type="ARBA" id="ARBA00007179"/>
    </source>
</evidence>
<keyword evidence="2" id="KW-0479">Metal-binding</keyword>
<dbReference type="GO" id="GO:0005975">
    <property type="term" value="P:carbohydrate metabolic process"/>
    <property type="evidence" value="ECO:0007669"/>
    <property type="project" value="InterPro"/>
</dbReference>
<evidence type="ECO:0000313" key="4">
    <source>
        <dbReference type="WBParaSite" id="BXY_1223800.1"/>
    </source>
</evidence>
<dbReference type="InterPro" id="IPR020464">
    <property type="entry name" value="LanC-like_prot_euk"/>
</dbReference>
<dbReference type="InterPro" id="IPR012341">
    <property type="entry name" value="6hp_glycosidase-like_sf"/>
</dbReference>
<dbReference type="PRINTS" id="PR01951">
    <property type="entry name" value="LANCEUKARYTE"/>
</dbReference>
<accession>A0A1I7SGS3</accession>
<dbReference type="PANTHER" id="PTHR12736:SF7">
    <property type="entry name" value="LANC-LIKE PROTEIN 3"/>
    <property type="match status" value="1"/>
</dbReference>
<comment type="similarity">
    <text evidence="1">Belongs to the LanC-like protein family.</text>
</comment>
<dbReference type="CDD" id="cd04794">
    <property type="entry name" value="euk_LANCL"/>
    <property type="match status" value="1"/>
</dbReference>
<organism evidence="3 4">
    <name type="scientific">Bursaphelenchus xylophilus</name>
    <name type="common">Pinewood nematode worm</name>
    <name type="synonym">Aphelenchoides xylophilus</name>
    <dbReference type="NCBI Taxonomy" id="6326"/>
    <lineage>
        <taxon>Eukaryota</taxon>
        <taxon>Metazoa</taxon>
        <taxon>Ecdysozoa</taxon>
        <taxon>Nematoda</taxon>
        <taxon>Chromadorea</taxon>
        <taxon>Rhabditida</taxon>
        <taxon>Tylenchina</taxon>
        <taxon>Tylenchomorpha</taxon>
        <taxon>Aphelenchoidea</taxon>
        <taxon>Aphelenchoididae</taxon>
        <taxon>Bursaphelenchus</taxon>
    </lineage>
</organism>
<evidence type="ECO:0000313" key="3">
    <source>
        <dbReference type="Proteomes" id="UP000095284"/>
    </source>
</evidence>
<dbReference type="Pfam" id="PF05147">
    <property type="entry name" value="LANC_like"/>
    <property type="match status" value="1"/>
</dbReference>
<dbReference type="eggNOG" id="KOG2787">
    <property type="taxonomic scope" value="Eukaryota"/>
</dbReference>
<keyword evidence="2" id="KW-0862">Zinc</keyword>
<name>A0A1I7SGS3_BURXY</name>
<feature type="binding site" evidence="2">
    <location>
        <position position="355"/>
    </location>
    <ligand>
        <name>Zn(2+)</name>
        <dbReference type="ChEBI" id="CHEBI:29105"/>
    </ligand>
</feature>